<accession>A0A511MJX2</accession>
<dbReference type="Proteomes" id="UP000321424">
    <property type="component" value="Unassembled WGS sequence"/>
</dbReference>
<dbReference type="InterPro" id="IPR036396">
    <property type="entry name" value="Cyt_P450_sf"/>
</dbReference>
<dbReference type="EMBL" id="BJXA01000043">
    <property type="protein sequence ID" value="GEM40930.1"/>
    <property type="molecule type" value="Genomic_DNA"/>
</dbReference>
<dbReference type="InterPro" id="IPR002397">
    <property type="entry name" value="Cyt_P450_B"/>
</dbReference>
<comment type="caution">
    <text evidence="8">The sequence shown here is derived from an EMBL/GenBank/DDBJ whole genome shotgun (WGS) entry which is preliminary data.</text>
</comment>
<reference evidence="8 9" key="1">
    <citation type="submission" date="2019-07" db="EMBL/GenBank/DDBJ databases">
        <title>Whole genome shotgun sequence of Nocardia ninae NBRC 108245.</title>
        <authorList>
            <person name="Hosoyama A."/>
            <person name="Uohara A."/>
            <person name="Ohji S."/>
            <person name="Ichikawa N."/>
        </authorList>
    </citation>
    <scope>NUCLEOTIDE SEQUENCE [LARGE SCALE GENOMIC DNA]</scope>
    <source>
        <strain evidence="8 9">NBRC 108245</strain>
    </source>
</reference>
<dbReference type="PRINTS" id="PR00359">
    <property type="entry name" value="BP450"/>
</dbReference>
<dbReference type="GO" id="GO:0016705">
    <property type="term" value="F:oxidoreductase activity, acting on paired donors, with incorporation or reduction of molecular oxygen"/>
    <property type="evidence" value="ECO:0007669"/>
    <property type="project" value="InterPro"/>
</dbReference>
<keyword evidence="9" id="KW-1185">Reference proteome</keyword>
<evidence type="ECO:0000313" key="9">
    <source>
        <dbReference type="Proteomes" id="UP000321424"/>
    </source>
</evidence>
<proteinExistence type="inferred from homology"/>
<evidence type="ECO:0000256" key="1">
    <source>
        <dbReference type="ARBA" id="ARBA00010617"/>
    </source>
</evidence>
<keyword evidence="2" id="KW-0349">Heme</keyword>
<name>A0A511MJX2_9NOCA</name>
<dbReference type="SUPFAM" id="SSF48264">
    <property type="entry name" value="Cytochrome P450"/>
    <property type="match status" value="1"/>
</dbReference>
<sequence>MLGETDTKETAVHPQHTLHGSTPASTPSIEFAGPRISICSEEFAADPHGFYRRMRKDYGPLVPVEMWPGVPATLVIKYRTAVRILNDSEHFPADPRIWQKTAPTDIPIMPMIEYRPNAIRTSGAEHARYRHALNDALAGMDLNFLRSIVERSAVPIINTFCRDGNADVLSQYVLPLIFSVFCEVLGCPPDIGERVAKASAAMFDGVDTETVNAIMGSALLDLTALKRAQPADDVTTRLVQHSAGLSDEEMVHQLVLLFAAGVEPPLNLVANTLLLMLTDSRFTTVDNGQPLSTRTALDERLATDPPMANYCITYPRQPVIIEGVWLPANQPVIVSMAACNTDPEMNTGEFLDNGWNLAFSTGPHACPAHARPYGLLLAQEVIDQLLDVLPELALAVAKEELVWRPGPFHRALTALPVVFPPTAPLPAL</sequence>
<evidence type="ECO:0000256" key="7">
    <source>
        <dbReference type="SAM" id="MobiDB-lite"/>
    </source>
</evidence>
<dbReference type="PANTHER" id="PTHR46696">
    <property type="entry name" value="P450, PUTATIVE (EUROFUNG)-RELATED"/>
    <property type="match status" value="1"/>
</dbReference>
<evidence type="ECO:0000256" key="5">
    <source>
        <dbReference type="ARBA" id="ARBA00023004"/>
    </source>
</evidence>
<dbReference type="PANTHER" id="PTHR46696:SF1">
    <property type="entry name" value="CYTOCHROME P450 YJIB-RELATED"/>
    <property type="match status" value="1"/>
</dbReference>
<evidence type="ECO:0000256" key="4">
    <source>
        <dbReference type="ARBA" id="ARBA00023002"/>
    </source>
</evidence>
<evidence type="ECO:0000256" key="2">
    <source>
        <dbReference type="ARBA" id="ARBA00022617"/>
    </source>
</evidence>
<dbReference type="GO" id="GO:0005506">
    <property type="term" value="F:iron ion binding"/>
    <property type="evidence" value="ECO:0007669"/>
    <property type="project" value="InterPro"/>
</dbReference>
<dbReference type="Gene3D" id="1.10.630.10">
    <property type="entry name" value="Cytochrome P450"/>
    <property type="match status" value="1"/>
</dbReference>
<feature type="compositionally biased region" description="Basic and acidic residues" evidence="7">
    <location>
        <begin position="1"/>
        <end position="11"/>
    </location>
</feature>
<keyword evidence="6" id="KW-0503">Monooxygenase</keyword>
<keyword evidence="4" id="KW-0560">Oxidoreductase</keyword>
<comment type="similarity">
    <text evidence="1">Belongs to the cytochrome P450 family.</text>
</comment>
<evidence type="ECO:0000256" key="6">
    <source>
        <dbReference type="ARBA" id="ARBA00023033"/>
    </source>
</evidence>
<evidence type="ECO:0000256" key="3">
    <source>
        <dbReference type="ARBA" id="ARBA00022723"/>
    </source>
</evidence>
<keyword evidence="3" id="KW-0479">Metal-binding</keyword>
<feature type="compositionally biased region" description="Polar residues" evidence="7">
    <location>
        <begin position="18"/>
        <end position="28"/>
    </location>
</feature>
<organism evidence="8 9">
    <name type="scientific">Nocardia ninae NBRC 108245</name>
    <dbReference type="NCBI Taxonomy" id="1210091"/>
    <lineage>
        <taxon>Bacteria</taxon>
        <taxon>Bacillati</taxon>
        <taxon>Actinomycetota</taxon>
        <taxon>Actinomycetes</taxon>
        <taxon>Mycobacteriales</taxon>
        <taxon>Nocardiaceae</taxon>
        <taxon>Nocardia</taxon>
    </lineage>
</organism>
<evidence type="ECO:0000313" key="8">
    <source>
        <dbReference type="EMBL" id="GEM40930.1"/>
    </source>
</evidence>
<protein>
    <submittedName>
        <fullName evidence="8">Cytochrome P450</fullName>
    </submittedName>
</protein>
<dbReference type="AlphaFoldDB" id="A0A511MJX2"/>
<dbReference type="GO" id="GO:0020037">
    <property type="term" value="F:heme binding"/>
    <property type="evidence" value="ECO:0007669"/>
    <property type="project" value="InterPro"/>
</dbReference>
<keyword evidence="5" id="KW-0408">Iron</keyword>
<gene>
    <name evidence="8" type="ORF">NN4_54490</name>
</gene>
<dbReference type="GO" id="GO:0004497">
    <property type="term" value="F:monooxygenase activity"/>
    <property type="evidence" value="ECO:0007669"/>
    <property type="project" value="UniProtKB-KW"/>
</dbReference>
<feature type="region of interest" description="Disordered" evidence="7">
    <location>
        <begin position="1"/>
        <end position="28"/>
    </location>
</feature>